<evidence type="ECO:0000256" key="6">
    <source>
        <dbReference type="SAM" id="MobiDB-lite"/>
    </source>
</evidence>
<keyword evidence="4 7" id="KW-0472">Membrane</keyword>
<dbReference type="OrthoDB" id="3648173at2759"/>
<protein>
    <recommendedName>
        <fullName evidence="8">Rhodopsin domain-containing protein</fullName>
    </recommendedName>
</protein>
<dbReference type="GeneID" id="41978061"/>
<feature type="compositionally biased region" description="Basic and acidic residues" evidence="6">
    <location>
        <begin position="363"/>
        <end position="372"/>
    </location>
</feature>
<dbReference type="AlphaFoldDB" id="A0A507AS73"/>
<dbReference type="GO" id="GO:0016020">
    <property type="term" value="C:membrane"/>
    <property type="evidence" value="ECO:0007669"/>
    <property type="project" value="UniProtKB-SubCell"/>
</dbReference>
<dbReference type="Pfam" id="PF20684">
    <property type="entry name" value="Fung_rhodopsin"/>
    <property type="match status" value="1"/>
</dbReference>
<feature type="region of interest" description="Disordered" evidence="6">
    <location>
        <begin position="320"/>
        <end position="339"/>
    </location>
</feature>
<comment type="similarity">
    <text evidence="5">Belongs to the SAT4 family.</text>
</comment>
<evidence type="ECO:0000259" key="8">
    <source>
        <dbReference type="Pfam" id="PF20684"/>
    </source>
</evidence>
<keyword evidence="10" id="KW-1185">Reference proteome</keyword>
<accession>A0A507AS73</accession>
<dbReference type="EMBL" id="SKBQ01000087">
    <property type="protein sequence ID" value="TPX07718.1"/>
    <property type="molecule type" value="Genomic_DNA"/>
</dbReference>
<feature type="region of interest" description="Disordered" evidence="6">
    <location>
        <begin position="344"/>
        <end position="509"/>
    </location>
</feature>
<dbReference type="InParanoid" id="A0A507AS73"/>
<evidence type="ECO:0000313" key="10">
    <source>
        <dbReference type="Proteomes" id="UP000319257"/>
    </source>
</evidence>
<feature type="transmembrane region" description="Helical" evidence="7">
    <location>
        <begin position="254"/>
        <end position="274"/>
    </location>
</feature>
<feature type="transmembrane region" description="Helical" evidence="7">
    <location>
        <begin position="20"/>
        <end position="40"/>
    </location>
</feature>
<feature type="transmembrane region" description="Helical" evidence="7">
    <location>
        <begin position="134"/>
        <end position="164"/>
    </location>
</feature>
<feature type="transmembrane region" description="Helical" evidence="7">
    <location>
        <begin position="52"/>
        <end position="74"/>
    </location>
</feature>
<dbReference type="InterPro" id="IPR052337">
    <property type="entry name" value="SAT4-like"/>
</dbReference>
<sequence length="509" mass="56299">MNETFDPWGDPATREHDSIQLNLAVCAVLTWLISAVFVGLRVYTRRFLLKVFGWEDTCIILSLIFAGAMTAGALDQIVHGSGKHAWDIPAGNYTPLARANWYTVLFYFLSLAFCKLSILFLYHGIFTYQSVHIAVYVVAAIVIVTNVWNVIATLTACIPLRAYWDVRAMPGARCWDASVWWTNLSLHMGTDWLIFLMPLPVIWRLTVPRRQKFILVGVFALGFFVCFVSVFRLVSLIQAQKEMSHDFSYHNANLGYWTSVEVSFAIVCACLMTLKPLVSRFFPSFFSPTPVHSVHSQGGSTTAGGGASSTRQMRLRSKFSSPLDSPLYGGRGGLRREFGRPHHYNEQSAQERGLESWFDDDDARLSQDDGRRGARHSRRMSIEEIPMDSRDTDRSREEAAAAQFRDGVDSPSDTIPRASLRPPPPVVRTQSRDGPGGTFLASLSDAGGRSPSVLPPPSPAGSVGGSTFGGSKAEFYDSSSEKTSQEFGTVTSTTATTTTTPAETFGRRR</sequence>
<keyword evidence="3 7" id="KW-1133">Transmembrane helix</keyword>
<feature type="compositionally biased region" description="Basic and acidic residues" evidence="6">
    <location>
        <begin position="387"/>
        <end position="399"/>
    </location>
</feature>
<name>A0A507AS73_9PEZI</name>
<feature type="compositionally biased region" description="Low complexity" evidence="6">
    <location>
        <begin position="489"/>
        <end position="509"/>
    </location>
</feature>
<evidence type="ECO:0000256" key="1">
    <source>
        <dbReference type="ARBA" id="ARBA00004141"/>
    </source>
</evidence>
<comment type="subcellular location">
    <subcellularLocation>
        <location evidence="1">Membrane</location>
        <topology evidence="1">Multi-pass membrane protein</topology>
    </subcellularLocation>
</comment>
<comment type="caution">
    <text evidence="9">The sequence shown here is derived from an EMBL/GenBank/DDBJ whole genome shotgun (WGS) entry which is preliminary data.</text>
</comment>
<keyword evidence="2 7" id="KW-0812">Transmembrane</keyword>
<dbReference type="RefSeq" id="XP_030989429.1">
    <property type="nucleotide sequence ID" value="XM_031133252.1"/>
</dbReference>
<dbReference type="InterPro" id="IPR049326">
    <property type="entry name" value="Rhodopsin_dom_fungi"/>
</dbReference>
<feature type="transmembrane region" description="Helical" evidence="7">
    <location>
        <begin position="213"/>
        <end position="234"/>
    </location>
</feature>
<dbReference type="STRING" id="1093900.A0A507AS73"/>
<evidence type="ECO:0000256" key="5">
    <source>
        <dbReference type="ARBA" id="ARBA00038359"/>
    </source>
</evidence>
<evidence type="ECO:0000256" key="3">
    <source>
        <dbReference type="ARBA" id="ARBA00022989"/>
    </source>
</evidence>
<feature type="transmembrane region" description="Helical" evidence="7">
    <location>
        <begin position="184"/>
        <end position="206"/>
    </location>
</feature>
<evidence type="ECO:0000256" key="7">
    <source>
        <dbReference type="SAM" id="Phobius"/>
    </source>
</evidence>
<reference evidence="9 10" key="1">
    <citation type="submission" date="2019-06" db="EMBL/GenBank/DDBJ databases">
        <title>Draft genome sequence of the filamentous fungus Phialemoniopsis curvata isolated from diesel fuel.</title>
        <authorList>
            <person name="Varaljay V.A."/>
            <person name="Lyon W.J."/>
            <person name="Crouch A.L."/>
            <person name="Drake C.E."/>
            <person name="Hollomon J.M."/>
            <person name="Nadeau L.J."/>
            <person name="Nunn H.S."/>
            <person name="Stevenson B.S."/>
            <person name="Bojanowski C.L."/>
            <person name="Crookes-Goodson W.J."/>
        </authorList>
    </citation>
    <scope>NUCLEOTIDE SEQUENCE [LARGE SCALE GENOMIC DNA]</scope>
    <source>
        <strain evidence="9 10">D216</strain>
    </source>
</reference>
<dbReference type="Proteomes" id="UP000319257">
    <property type="component" value="Unassembled WGS sequence"/>
</dbReference>
<evidence type="ECO:0000313" key="9">
    <source>
        <dbReference type="EMBL" id="TPX07718.1"/>
    </source>
</evidence>
<organism evidence="9 10">
    <name type="scientific">Thyridium curvatum</name>
    <dbReference type="NCBI Taxonomy" id="1093900"/>
    <lineage>
        <taxon>Eukaryota</taxon>
        <taxon>Fungi</taxon>
        <taxon>Dikarya</taxon>
        <taxon>Ascomycota</taxon>
        <taxon>Pezizomycotina</taxon>
        <taxon>Sordariomycetes</taxon>
        <taxon>Sordariomycetidae</taxon>
        <taxon>Thyridiales</taxon>
        <taxon>Thyridiaceae</taxon>
        <taxon>Thyridium</taxon>
    </lineage>
</organism>
<evidence type="ECO:0000256" key="4">
    <source>
        <dbReference type="ARBA" id="ARBA00023136"/>
    </source>
</evidence>
<dbReference type="PANTHER" id="PTHR33048:SF47">
    <property type="entry name" value="INTEGRAL MEMBRANE PROTEIN-RELATED"/>
    <property type="match status" value="1"/>
</dbReference>
<feature type="transmembrane region" description="Helical" evidence="7">
    <location>
        <begin position="101"/>
        <end position="122"/>
    </location>
</feature>
<gene>
    <name evidence="9" type="ORF">E0L32_010614</name>
</gene>
<feature type="region of interest" description="Disordered" evidence="6">
    <location>
        <begin position="293"/>
        <end position="314"/>
    </location>
</feature>
<evidence type="ECO:0000256" key="2">
    <source>
        <dbReference type="ARBA" id="ARBA00022692"/>
    </source>
</evidence>
<feature type="domain" description="Rhodopsin" evidence="8">
    <location>
        <begin position="40"/>
        <end position="280"/>
    </location>
</feature>
<dbReference type="PANTHER" id="PTHR33048">
    <property type="entry name" value="PTH11-LIKE INTEGRAL MEMBRANE PROTEIN (AFU_ORTHOLOGUE AFUA_5G11245)"/>
    <property type="match status" value="1"/>
</dbReference>
<proteinExistence type="inferred from homology"/>